<evidence type="ECO:0000259" key="1">
    <source>
        <dbReference type="PROSITE" id="PS50112"/>
    </source>
</evidence>
<comment type="caution">
    <text evidence="2">The sequence shown here is derived from an EMBL/GenBank/DDBJ whole genome shotgun (WGS) entry which is preliminary data.</text>
</comment>
<keyword evidence="3" id="KW-1185">Reference proteome</keyword>
<protein>
    <submittedName>
        <fullName evidence="2">PAS domain S-box protein</fullName>
    </submittedName>
</protein>
<accession>A0A4S8P9Q3</accession>
<sequence>MSGNTQNANLLYLFEEVSSKNRALQLAVHDGDDALVSALDREIHPLITEMVNHKASDPDQIYLQLSLLTRLLREDADDRSCVLRHASMLAILVERYFGGHLSQAPVEVAPASARDVVADLAEDEHLNEVILDNMPDRVAVVTRDYRYVFANPAMAAMLDMREMDLIGRSVFECCLVEDNETQMRATLERALSGASGELTSSFRRLDGSLIELKGRYAPLKAKLGAINGVVLTYSDIVSASGGASA</sequence>
<gene>
    <name evidence="2" type="ORF">FAA97_02220</name>
</gene>
<dbReference type="InterPro" id="IPR013656">
    <property type="entry name" value="PAS_4"/>
</dbReference>
<dbReference type="Proteomes" id="UP000308828">
    <property type="component" value="Unassembled WGS sequence"/>
</dbReference>
<dbReference type="SMART" id="SM00091">
    <property type="entry name" value="PAS"/>
    <property type="match status" value="1"/>
</dbReference>
<name>A0A4S8P9Q3_9HYPH</name>
<dbReference type="InterPro" id="IPR000014">
    <property type="entry name" value="PAS"/>
</dbReference>
<reference evidence="2 3" key="1">
    <citation type="submission" date="2019-04" db="EMBL/GenBank/DDBJ databases">
        <title>Genome sequence of strain shin9-1.</title>
        <authorList>
            <person name="Gao J."/>
            <person name="Sun J."/>
        </authorList>
    </citation>
    <scope>NUCLEOTIDE SEQUENCE [LARGE SCALE GENOMIC DNA]</scope>
    <source>
        <strain evidence="3">shin9-1</strain>
    </source>
</reference>
<dbReference type="NCBIfam" id="TIGR00229">
    <property type="entry name" value="sensory_box"/>
    <property type="match status" value="1"/>
</dbReference>
<proteinExistence type="predicted"/>
<dbReference type="Pfam" id="PF08448">
    <property type="entry name" value="PAS_4"/>
    <property type="match status" value="1"/>
</dbReference>
<dbReference type="EMBL" id="STGV01000001">
    <property type="protein sequence ID" value="THV25852.1"/>
    <property type="molecule type" value="Genomic_DNA"/>
</dbReference>
<dbReference type="CDD" id="cd00130">
    <property type="entry name" value="PAS"/>
    <property type="match status" value="1"/>
</dbReference>
<dbReference type="OrthoDB" id="7865850at2"/>
<evidence type="ECO:0000313" key="2">
    <source>
        <dbReference type="EMBL" id="THV25852.1"/>
    </source>
</evidence>
<feature type="domain" description="PAS" evidence="1">
    <location>
        <begin position="123"/>
        <end position="194"/>
    </location>
</feature>
<dbReference type="InterPro" id="IPR035965">
    <property type="entry name" value="PAS-like_dom_sf"/>
</dbReference>
<dbReference type="Gene3D" id="3.30.450.20">
    <property type="entry name" value="PAS domain"/>
    <property type="match status" value="1"/>
</dbReference>
<evidence type="ECO:0000313" key="3">
    <source>
        <dbReference type="Proteomes" id="UP000308828"/>
    </source>
</evidence>
<organism evidence="2 3">
    <name type="scientific">Peteryoungia ipomoeae</name>
    <dbReference type="NCBI Taxonomy" id="1210932"/>
    <lineage>
        <taxon>Bacteria</taxon>
        <taxon>Pseudomonadati</taxon>
        <taxon>Pseudomonadota</taxon>
        <taxon>Alphaproteobacteria</taxon>
        <taxon>Hyphomicrobiales</taxon>
        <taxon>Rhizobiaceae</taxon>
        <taxon>Peteryoungia</taxon>
    </lineage>
</organism>
<dbReference type="AlphaFoldDB" id="A0A4S8P9Q3"/>
<dbReference type="SUPFAM" id="SSF55785">
    <property type="entry name" value="PYP-like sensor domain (PAS domain)"/>
    <property type="match status" value="1"/>
</dbReference>
<dbReference type="PROSITE" id="PS50112">
    <property type="entry name" value="PAS"/>
    <property type="match status" value="1"/>
</dbReference>